<dbReference type="AlphaFoldDB" id="A0A016UEK6"/>
<dbReference type="Proteomes" id="UP000024635">
    <property type="component" value="Unassembled WGS sequence"/>
</dbReference>
<gene>
    <name evidence="1" type="primary">Acey_s0042.g507</name>
    <name evidence="1" type="ORF">Y032_0042g507</name>
</gene>
<dbReference type="EMBL" id="JARK01001378">
    <property type="protein sequence ID" value="EYC13759.1"/>
    <property type="molecule type" value="Genomic_DNA"/>
</dbReference>
<proteinExistence type="predicted"/>
<comment type="caution">
    <text evidence="1">The sequence shown here is derived from an EMBL/GenBank/DDBJ whole genome shotgun (WGS) entry which is preliminary data.</text>
</comment>
<protein>
    <submittedName>
        <fullName evidence="1">Uncharacterized protein</fullName>
    </submittedName>
</protein>
<organism evidence="1 2">
    <name type="scientific">Ancylostoma ceylanicum</name>
    <dbReference type="NCBI Taxonomy" id="53326"/>
    <lineage>
        <taxon>Eukaryota</taxon>
        <taxon>Metazoa</taxon>
        <taxon>Ecdysozoa</taxon>
        <taxon>Nematoda</taxon>
        <taxon>Chromadorea</taxon>
        <taxon>Rhabditida</taxon>
        <taxon>Rhabditina</taxon>
        <taxon>Rhabditomorpha</taxon>
        <taxon>Strongyloidea</taxon>
        <taxon>Ancylostomatidae</taxon>
        <taxon>Ancylostomatinae</taxon>
        <taxon>Ancylostoma</taxon>
    </lineage>
</organism>
<name>A0A016UEK6_9BILA</name>
<reference evidence="2" key="1">
    <citation type="journal article" date="2015" name="Nat. Genet.">
        <title>The genome and transcriptome of the zoonotic hookworm Ancylostoma ceylanicum identify infection-specific gene families.</title>
        <authorList>
            <person name="Schwarz E.M."/>
            <person name="Hu Y."/>
            <person name="Antoshechkin I."/>
            <person name="Miller M.M."/>
            <person name="Sternberg P.W."/>
            <person name="Aroian R.V."/>
        </authorList>
    </citation>
    <scope>NUCLEOTIDE SEQUENCE</scope>
    <source>
        <strain evidence="2">HY135</strain>
    </source>
</reference>
<evidence type="ECO:0000313" key="1">
    <source>
        <dbReference type="EMBL" id="EYC13759.1"/>
    </source>
</evidence>
<keyword evidence="2" id="KW-1185">Reference proteome</keyword>
<evidence type="ECO:0000313" key="2">
    <source>
        <dbReference type="Proteomes" id="UP000024635"/>
    </source>
</evidence>
<accession>A0A016UEK6</accession>
<sequence length="70" mass="8065">MISCWFRSGGNYVLQDVQYHLLPFTNRYNLVAILKNSVEKARFSPTPRAEFSEETLRKGKELPEGFSAIL</sequence>